<reference evidence="2 3" key="1">
    <citation type="journal article" date="2012" name="J. Bacteriol.">
        <title>Draft genome sequence of Methanobacterium formicicum DSM 3637, an archaebacterium isolated from the methane producer amoeba Pelomyxa palustris.</title>
        <authorList>
            <person name="Gutierrez G."/>
        </authorList>
    </citation>
    <scope>NUCLEOTIDE SEQUENCE [LARGE SCALE GENOMIC DNA]</scope>
    <source>
        <strain evidence="3">DSM 3637 / PP1</strain>
    </source>
</reference>
<dbReference type="EMBL" id="AMPO01000003">
    <property type="protein sequence ID" value="EKF86165.1"/>
    <property type="molecule type" value="Genomic_DNA"/>
</dbReference>
<dbReference type="OrthoDB" id="384277at2157"/>
<feature type="compositionally biased region" description="Low complexity" evidence="1">
    <location>
        <begin position="76"/>
        <end position="96"/>
    </location>
</feature>
<evidence type="ECO:0000313" key="2">
    <source>
        <dbReference type="EMBL" id="EKF86165.1"/>
    </source>
</evidence>
<gene>
    <name evidence="2" type="ORF">A994_04395</name>
</gene>
<feature type="compositionally biased region" description="Basic residues" evidence="1">
    <location>
        <begin position="27"/>
        <end position="38"/>
    </location>
</feature>
<organism evidence="2 3">
    <name type="scientific">Methanobacterium formicicum (strain DSM 3637 / PP1)</name>
    <dbReference type="NCBI Taxonomy" id="1204725"/>
    <lineage>
        <taxon>Archaea</taxon>
        <taxon>Methanobacteriati</taxon>
        <taxon>Methanobacteriota</taxon>
        <taxon>Methanomada group</taxon>
        <taxon>Methanobacteria</taxon>
        <taxon>Methanobacteriales</taxon>
        <taxon>Methanobacteriaceae</taxon>
        <taxon>Methanobacterium</taxon>
    </lineage>
</organism>
<sequence>MSTVEVEVLRKEAREKEKREIEELRQKYKQRQNQKKPKQTTDPEKQALIQQAQEKEQQEKEQIRQKLKQRQKLKNKTPTNTTNPEKQALIQQAQQKEQQEKEQIRQKYKQRQKLKNKTPTNTTIPEKQVHKQYKKQENKHRTTQKILEKEDLYKKALNIEVIENDDIWERFLIKKSKKNAERFNQLEKSYENALESDGIESEKLESEGVNSERLEMEGLENKGLESENLNVNKLDGETEDLETVDRSALLAKYNIKDVQEDEVTTLLENFDSSITDENVEEIEERLMETIKQSTLSHPKIEWVNVLVFLDENQMSGNIKILAEYDDRNLLKRIISDNNKKLEVELIQIALYEVWDVFTTLGVNTNDLESKIEVEVELDRA</sequence>
<dbReference type="AlphaFoldDB" id="K2RTN0"/>
<comment type="caution">
    <text evidence="2">The sequence shown here is derived from an EMBL/GenBank/DDBJ whole genome shotgun (WGS) entry which is preliminary data.</text>
</comment>
<dbReference type="RefSeq" id="WP_004030108.1">
    <property type="nucleotide sequence ID" value="NZ_AMPO01000003.1"/>
</dbReference>
<keyword evidence="3" id="KW-1185">Reference proteome</keyword>
<evidence type="ECO:0000256" key="1">
    <source>
        <dbReference type="SAM" id="MobiDB-lite"/>
    </source>
</evidence>
<feature type="compositionally biased region" description="Basic residues" evidence="1">
    <location>
        <begin position="106"/>
        <end position="116"/>
    </location>
</feature>
<dbReference type="PATRIC" id="fig|1204725.3.peg.881"/>
<feature type="compositionally biased region" description="Basic residues" evidence="1">
    <location>
        <begin position="65"/>
        <end position="75"/>
    </location>
</feature>
<proteinExistence type="predicted"/>
<protein>
    <submittedName>
        <fullName evidence="2">Uncharacterized protein</fullName>
    </submittedName>
</protein>
<feature type="compositionally biased region" description="Basic and acidic residues" evidence="1">
    <location>
        <begin position="7"/>
        <end position="26"/>
    </location>
</feature>
<accession>K2RTN0</accession>
<feature type="region of interest" description="Disordered" evidence="1">
    <location>
        <begin position="1"/>
        <end position="141"/>
    </location>
</feature>
<feature type="compositionally biased region" description="Basic and acidic residues" evidence="1">
    <location>
        <begin position="53"/>
        <end position="64"/>
    </location>
</feature>
<evidence type="ECO:0000313" key="3">
    <source>
        <dbReference type="Proteomes" id="UP000007360"/>
    </source>
</evidence>
<name>K2RTN0_METFP</name>
<dbReference type="Proteomes" id="UP000007360">
    <property type="component" value="Unassembled WGS sequence"/>
</dbReference>